<feature type="domain" description="DUF4874" evidence="2">
    <location>
        <begin position="76"/>
        <end position="190"/>
    </location>
</feature>
<dbReference type="InterPro" id="IPR032267">
    <property type="entry name" value="DUF4832"/>
</dbReference>
<name>R7B3E9_9FIRM</name>
<comment type="caution">
    <text evidence="3">The sequence shown here is derived from an EMBL/GenBank/DDBJ whole genome shotgun (WGS) entry which is preliminary data.</text>
</comment>
<gene>
    <name evidence="3" type="ORF">BN656_02132</name>
</gene>
<dbReference type="EMBL" id="CBHH010000058">
    <property type="protein sequence ID" value="CDD58567.1"/>
    <property type="molecule type" value="Genomic_DNA"/>
</dbReference>
<dbReference type="AlphaFoldDB" id="R7B3E9"/>
<accession>R7B3E9</accession>
<protein>
    <recommendedName>
        <fullName evidence="5">DUF4832 domain-containing protein</fullName>
    </recommendedName>
</protein>
<organism evidence="3 4">
    <name type="scientific">Bacteroides pectinophilus CAG:437</name>
    <dbReference type="NCBI Taxonomy" id="1263051"/>
    <lineage>
        <taxon>Bacteria</taxon>
        <taxon>Bacillati</taxon>
        <taxon>Bacillota</taxon>
        <taxon>Clostridia</taxon>
        <taxon>Eubacteriales</taxon>
    </lineage>
</organism>
<feature type="domain" description="DUF4832" evidence="1">
    <location>
        <begin position="225"/>
        <end position="403"/>
    </location>
</feature>
<proteinExistence type="predicted"/>
<sequence>MCLSGRSNSLITFEKLFGKESTDYDGNPSKGWYGLYPFVISEEPDFDNLVWSLADGDVIALVRIDIGRRQPGVGTGSPFTDAELDRADRILTWFEKHSREVILRITYDTEGKGMEHEPSLIKNVAGHMRQLGPVIAAHADNIIVHQGIFVGSWGEMHDSKFLSENAVCELYETLVSACGNKVRIAVRTPMQHRFIMKYLTRYMGTGNADTDTDNVYMDTDILRPALYNDAILSSEDDMCTYAGGRTVWADYQDEVCTYAVCGGEAIHDNPLNDYDNAVKELANMHITYLNRQYDMAVLDKWRSNNGYDYIGTHLGYRFVVTDTAVGRDAEEETGSKTQTGVGSIYINVRIANRGFACVYDRVRLLAEFRGKDGGCISRAEVMSDMSRIKPGDECTAVIRLPQECSYMPEVHEREMHQMDNDSFNSEAVATLWLRLERVKDAKVLGFANEGAGAALLVGAVVRKNENIGG</sequence>
<dbReference type="Pfam" id="PF16173">
    <property type="entry name" value="DUF4874"/>
    <property type="match status" value="1"/>
</dbReference>
<dbReference type="Pfam" id="PF16116">
    <property type="entry name" value="DUF4832"/>
    <property type="match status" value="1"/>
</dbReference>
<dbReference type="Proteomes" id="UP000018141">
    <property type="component" value="Unassembled WGS sequence"/>
</dbReference>
<evidence type="ECO:0000313" key="4">
    <source>
        <dbReference type="Proteomes" id="UP000018141"/>
    </source>
</evidence>
<evidence type="ECO:0000313" key="3">
    <source>
        <dbReference type="EMBL" id="CDD58567.1"/>
    </source>
</evidence>
<reference evidence="3" key="1">
    <citation type="submission" date="2012-11" db="EMBL/GenBank/DDBJ databases">
        <title>Dependencies among metagenomic species, viruses, plasmids and units of genetic variation.</title>
        <authorList>
            <person name="Nielsen H.B."/>
            <person name="Almeida M."/>
            <person name="Juncker A.S."/>
            <person name="Rasmussen S."/>
            <person name="Li J."/>
            <person name="Sunagawa S."/>
            <person name="Plichta D."/>
            <person name="Gautier L."/>
            <person name="Le Chatelier E."/>
            <person name="Peletier E."/>
            <person name="Bonde I."/>
            <person name="Nielsen T."/>
            <person name="Manichanh C."/>
            <person name="Arumugam M."/>
            <person name="Batto J."/>
            <person name="Santos M.B.Q.D."/>
            <person name="Blom N."/>
            <person name="Borruel N."/>
            <person name="Burgdorf K.S."/>
            <person name="Boumezbeur F."/>
            <person name="Casellas F."/>
            <person name="Dore J."/>
            <person name="Guarner F."/>
            <person name="Hansen T."/>
            <person name="Hildebrand F."/>
            <person name="Kaas R.S."/>
            <person name="Kennedy S."/>
            <person name="Kristiansen K."/>
            <person name="Kultima J.R."/>
            <person name="Leonard P."/>
            <person name="Levenez F."/>
            <person name="Lund O."/>
            <person name="Moumen B."/>
            <person name="Le Paslier D."/>
            <person name="Pons N."/>
            <person name="Pedersen O."/>
            <person name="Prifti E."/>
            <person name="Qin J."/>
            <person name="Raes J."/>
            <person name="Tap J."/>
            <person name="Tims S."/>
            <person name="Ussery D.W."/>
            <person name="Yamada T."/>
            <person name="MetaHit consortium"/>
            <person name="Renault P."/>
            <person name="Sicheritz-Ponten T."/>
            <person name="Bork P."/>
            <person name="Wang J."/>
            <person name="Brunak S."/>
            <person name="Ehrlich S.D."/>
        </authorList>
    </citation>
    <scope>NUCLEOTIDE SEQUENCE [LARGE SCALE GENOMIC DNA]</scope>
</reference>
<evidence type="ECO:0000259" key="2">
    <source>
        <dbReference type="Pfam" id="PF16173"/>
    </source>
</evidence>
<dbReference type="InterPro" id="IPR032379">
    <property type="entry name" value="DUF4874"/>
</dbReference>
<evidence type="ECO:0000259" key="1">
    <source>
        <dbReference type="Pfam" id="PF16116"/>
    </source>
</evidence>
<evidence type="ECO:0008006" key="5">
    <source>
        <dbReference type="Google" id="ProtNLM"/>
    </source>
</evidence>